<evidence type="ECO:0000313" key="1">
    <source>
        <dbReference type="EMBL" id="MEQ2191878.1"/>
    </source>
</evidence>
<dbReference type="Proteomes" id="UP001434883">
    <property type="component" value="Unassembled WGS sequence"/>
</dbReference>
<dbReference type="EMBL" id="JAHRIN010001386">
    <property type="protein sequence ID" value="MEQ2191878.1"/>
    <property type="molecule type" value="Genomic_DNA"/>
</dbReference>
<comment type="caution">
    <text evidence="1">The sequence shown here is derived from an EMBL/GenBank/DDBJ whole genome shotgun (WGS) entry which is preliminary data.</text>
</comment>
<gene>
    <name evidence="1" type="ORF">XENOCAPTIV_003775</name>
</gene>
<name>A0ABV0Q8S0_9TELE</name>
<sequence>MQRRVQISCAKDLLLSLTTSNSGPQVRGGIQMDQAGTGSTATWDIISFEESILSVLRTMASDLDLVIFIPAANCCMRAPSPENLFQVLSINRQNRIWTKQSPGEDPCRLKTPPSIPQGWTSDPTFWEQSSDHQLDSALYHPCCVLGL</sequence>
<organism evidence="1 2">
    <name type="scientific">Xenoophorus captivus</name>
    <dbReference type="NCBI Taxonomy" id="1517983"/>
    <lineage>
        <taxon>Eukaryota</taxon>
        <taxon>Metazoa</taxon>
        <taxon>Chordata</taxon>
        <taxon>Craniata</taxon>
        <taxon>Vertebrata</taxon>
        <taxon>Euteleostomi</taxon>
        <taxon>Actinopterygii</taxon>
        <taxon>Neopterygii</taxon>
        <taxon>Teleostei</taxon>
        <taxon>Neoteleostei</taxon>
        <taxon>Acanthomorphata</taxon>
        <taxon>Ovalentaria</taxon>
        <taxon>Atherinomorphae</taxon>
        <taxon>Cyprinodontiformes</taxon>
        <taxon>Goodeidae</taxon>
        <taxon>Xenoophorus</taxon>
    </lineage>
</organism>
<evidence type="ECO:0000313" key="2">
    <source>
        <dbReference type="Proteomes" id="UP001434883"/>
    </source>
</evidence>
<keyword evidence="2" id="KW-1185">Reference proteome</keyword>
<accession>A0ABV0Q8S0</accession>
<protein>
    <submittedName>
        <fullName evidence="1">Uncharacterized protein</fullName>
    </submittedName>
</protein>
<proteinExistence type="predicted"/>
<reference evidence="1 2" key="1">
    <citation type="submission" date="2021-06" db="EMBL/GenBank/DDBJ databases">
        <authorList>
            <person name="Palmer J.M."/>
        </authorList>
    </citation>
    <scope>NUCLEOTIDE SEQUENCE [LARGE SCALE GENOMIC DNA]</scope>
    <source>
        <strain evidence="1 2">XC_2019</strain>
        <tissue evidence="1">Muscle</tissue>
    </source>
</reference>